<dbReference type="InterPro" id="IPR001628">
    <property type="entry name" value="Znf_hrmn_rcpt"/>
</dbReference>
<evidence type="ECO:0000259" key="12">
    <source>
        <dbReference type="PROSITE" id="PS51030"/>
    </source>
</evidence>
<dbReference type="GO" id="GO:0008270">
    <property type="term" value="F:zinc ion binding"/>
    <property type="evidence" value="ECO:0007669"/>
    <property type="project" value="UniProtKB-KW"/>
</dbReference>
<keyword evidence="2 10" id="KW-0479">Metal-binding</keyword>
<proteinExistence type="inferred from homology"/>
<dbReference type="GO" id="GO:0005634">
    <property type="term" value="C:nucleus"/>
    <property type="evidence" value="ECO:0007669"/>
    <property type="project" value="UniProtKB-SubCell"/>
</dbReference>
<dbReference type="EMBL" id="JAIZAY010000023">
    <property type="protein sequence ID" value="KAJ8020068.1"/>
    <property type="molecule type" value="Genomic_DNA"/>
</dbReference>
<dbReference type="Gene3D" id="3.30.50.10">
    <property type="entry name" value="Erythroid Transcription Factor GATA-1, subunit A"/>
    <property type="match status" value="1"/>
</dbReference>
<dbReference type="Gene3D" id="1.10.565.10">
    <property type="entry name" value="Retinoid X Receptor"/>
    <property type="match status" value="1"/>
</dbReference>
<evidence type="ECO:0000256" key="7">
    <source>
        <dbReference type="ARBA" id="ARBA00023163"/>
    </source>
</evidence>
<dbReference type="SUPFAM" id="SSF57716">
    <property type="entry name" value="Glucocorticoid receptor-like (DNA-binding domain)"/>
    <property type="match status" value="1"/>
</dbReference>
<dbReference type="CDD" id="cd06964">
    <property type="entry name" value="NR_DBD_RAR"/>
    <property type="match status" value="1"/>
</dbReference>
<evidence type="ECO:0000256" key="3">
    <source>
        <dbReference type="ARBA" id="ARBA00022771"/>
    </source>
</evidence>
<feature type="domain" description="Nuclear receptor" evidence="12">
    <location>
        <begin position="183"/>
        <end position="258"/>
    </location>
</feature>
<keyword evidence="7 10" id="KW-0804">Transcription</keyword>
<dbReference type="Pfam" id="PF00104">
    <property type="entry name" value="Hormone_recep"/>
    <property type="match status" value="1"/>
</dbReference>
<name>A0A9Q0YCD6_HOLLE</name>
<evidence type="ECO:0000313" key="15">
    <source>
        <dbReference type="Proteomes" id="UP001152320"/>
    </source>
</evidence>
<dbReference type="InterPro" id="IPR001728">
    <property type="entry name" value="ThyrH_rcpt"/>
</dbReference>
<evidence type="ECO:0000256" key="10">
    <source>
        <dbReference type="RuleBase" id="RU004334"/>
    </source>
</evidence>
<dbReference type="PANTHER" id="PTHR24085">
    <property type="entry name" value="NUCLEAR HORMONE RECEPTOR"/>
    <property type="match status" value="1"/>
</dbReference>
<dbReference type="SMART" id="SM00399">
    <property type="entry name" value="ZnF_C4"/>
    <property type="match status" value="1"/>
</dbReference>
<dbReference type="PROSITE" id="PS00031">
    <property type="entry name" value="NUCLEAR_REC_DBD_1"/>
    <property type="match status" value="1"/>
</dbReference>
<dbReference type="InterPro" id="IPR001723">
    <property type="entry name" value="Nuclear_hrmn_rcpt"/>
</dbReference>
<dbReference type="InterPro" id="IPR035500">
    <property type="entry name" value="NHR-like_dom_sf"/>
</dbReference>
<dbReference type="FunFam" id="3.30.50.10:FF:000004">
    <property type="entry name" value="Retinoic acid receptor beta isoform"/>
    <property type="match status" value="1"/>
</dbReference>
<dbReference type="GO" id="GO:0035259">
    <property type="term" value="F:nuclear glucocorticoid receptor binding"/>
    <property type="evidence" value="ECO:0007669"/>
    <property type="project" value="TreeGrafter"/>
</dbReference>
<feature type="domain" description="NR LBD" evidence="13">
    <location>
        <begin position="278"/>
        <end position="562"/>
    </location>
</feature>
<evidence type="ECO:0000259" key="13">
    <source>
        <dbReference type="PROSITE" id="PS51843"/>
    </source>
</evidence>
<dbReference type="PRINTS" id="PR00047">
    <property type="entry name" value="STROIDFINGER"/>
</dbReference>
<dbReference type="AlphaFoldDB" id="A0A9Q0YCD6"/>
<evidence type="ECO:0000256" key="8">
    <source>
        <dbReference type="ARBA" id="ARBA00023170"/>
    </source>
</evidence>
<dbReference type="InterPro" id="IPR013088">
    <property type="entry name" value="Znf_NHR/GATA"/>
</dbReference>
<dbReference type="SMART" id="SM00430">
    <property type="entry name" value="HOLI"/>
    <property type="match status" value="1"/>
</dbReference>
<dbReference type="Proteomes" id="UP001152320">
    <property type="component" value="Chromosome 23"/>
</dbReference>
<dbReference type="PRINTS" id="PR00398">
    <property type="entry name" value="STRDHORMONER"/>
</dbReference>
<keyword evidence="9 10" id="KW-0539">Nucleus</keyword>
<accession>A0A9Q0YCD6</accession>
<dbReference type="GO" id="GO:0000978">
    <property type="term" value="F:RNA polymerase II cis-regulatory region sequence-specific DNA binding"/>
    <property type="evidence" value="ECO:0007669"/>
    <property type="project" value="TreeGrafter"/>
</dbReference>
<dbReference type="GO" id="GO:0004879">
    <property type="term" value="F:nuclear receptor activity"/>
    <property type="evidence" value="ECO:0007669"/>
    <property type="project" value="InterPro"/>
</dbReference>
<dbReference type="Pfam" id="PF00105">
    <property type="entry name" value="zf-C4"/>
    <property type="match status" value="1"/>
</dbReference>
<comment type="subcellular location">
    <subcellularLocation>
        <location evidence="10">Nucleus</location>
    </subcellularLocation>
</comment>
<keyword evidence="6 10" id="KW-0238">DNA-binding</keyword>
<dbReference type="InterPro" id="IPR000536">
    <property type="entry name" value="Nucl_hrmn_rcpt_lig-bd"/>
</dbReference>
<keyword evidence="4 10" id="KW-0862">Zinc</keyword>
<sequence>MMYPEIMDDLLMDGITPYNKLYVGGGSFVDFYQSKIADHDKSRSPVASPYQNANSDWANLKFKLEKLSSSPVPSPTPSIMQMHSPMHTGIVMPPFSSSNLPPSPVGSSGKVDSPPGQFQVKQENTDLNMNLSPGAFSHQYNPYTFTTNQAINQQAPTSTYLHTTVQDMQRPYSPDSPPPPRVYKPCFVCQDKSSGYHYGVSACEGCKGFFRRSVQKAMKYTCHRDKKCEINKITRNRCQYCRFQKCFAVGMSKDCVRNDRNKKKKDSEVSQSVTIPSEIEEVIKMVTKAHNDTFLADPKNAPFSVPETKASQAAYSADAKDSLFNEEGIAGQVASLGEDFLDCLWDPPPAVNLPVQPEVDPATDTDTSMLDCVTTVSTRAIVMVVDFAKKLPGFLSLSTPDQITLLKASCLEILTLRISSRFNAGEGAVTFSSGMTLNKDQLKSGGFGHLMDDIVKLSQSFKKLKIDNSEMALLAAVCLISGDRTGLESPKAVEKMQEPYLEGLRLYVHKRRPKESNAFAKILMKITDVRHISVMSAEKVMKLKVELPGEIPALIDEMVDRADDD</sequence>
<evidence type="ECO:0000256" key="4">
    <source>
        <dbReference type="ARBA" id="ARBA00022833"/>
    </source>
</evidence>
<keyword evidence="3 10" id="KW-0863">Zinc-finger</keyword>
<dbReference type="OrthoDB" id="5771769at2759"/>
<keyword evidence="15" id="KW-1185">Reference proteome</keyword>
<feature type="region of interest" description="Disordered" evidence="11">
    <location>
        <begin position="94"/>
        <end position="115"/>
    </location>
</feature>
<comment type="caution">
    <text evidence="14">The sequence shown here is derived from an EMBL/GenBank/DDBJ whole genome shotgun (WGS) entry which is preliminary data.</text>
</comment>
<dbReference type="PROSITE" id="PS51843">
    <property type="entry name" value="NR_LBD"/>
    <property type="match status" value="1"/>
</dbReference>
<evidence type="ECO:0000313" key="14">
    <source>
        <dbReference type="EMBL" id="KAJ8020068.1"/>
    </source>
</evidence>
<keyword evidence="5 10" id="KW-0805">Transcription regulation</keyword>
<dbReference type="GO" id="GO:0005667">
    <property type="term" value="C:transcription regulator complex"/>
    <property type="evidence" value="ECO:0007669"/>
    <property type="project" value="TreeGrafter"/>
</dbReference>
<evidence type="ECO:0000256" key="6">
    <source>
        <dbReference type="ARBA" id="ARBA00023125"/>
    </source>
</evidence>
<reference evidence="14" key="1">
    <citation type="submission" date="2021-10" db="EMBL/GenBank/DDBJ databases">
        <title>Tropical sea cucumber genome reveals ecological adaptation and Cuvierian tubules defense mechanism.</title>
        <authorList>
            <person name="Chen T."/>
        </authorList>
    </citation>
    <scope>NUCLEOTIDE SEQUENCE</scope>
    <source>
        <strain evidence="14">Nanhai2018</strain>
        <tissue evidence="14">Muscle</tissue>
    </source>
</reference>
<dbReference type="SUPFAM" id="SSF48508">
    <property type="entry name" value="Nuclear receptor ligand-binding domain"/>
    <property type="match status" value="1"/>
</dbReference>
<evidence type="ECO:0000256" key="1">
    <source>
        <dbReference type="ARBA" id="ARBA00008092"/>
    </source>
</evidence>
<dbReference type="InterPro" id="IPR047159">
    <property type="entry name" value="NR_DBD_RAR"/>
</dbReference>
<comment type="similarity">
    <text evidence="1">Belongs to the nuclear hormone receptor family. NR1 subfamily.</text>
</comment>
<organism evidence="14 15">
    <name type="scientific">Holothuria leucospilota</name>
    <name type="common">Black long sea cucumber</name>
    <name type="synonym">Mertensiothuria leucospilota</name>
    <dbReference type="NCBI Taxonomy" id="206669"/>
    <lineage>
        <taxon>Eukaryota</taxon>
        <taxon>Metazoa</taxon>
        <taxon>Echinodermata</taxon>
        <taxon>Eleutherozoa</taxon>
        <taxon>Echinozoa</taxon>
        <taxon>Holothuroidea</taxon>
        <taxon>Aspidochirotacea</taxon>
        <taxon>Aspidochirotida</taxon>
        <taxon>Holothuriidae</taxon>
        <taxon>Holothuria</taxon>
    </lineage>
</organism>
<dbReference type="PROSITE" id="PS51030">
    <property type="entry name" value="NUCLEAR_REC_DBD_2"/>
    <property type="match status" value="1"/>
</dbReference>
<dbReference type="PRINTS" id="PR00546">
    <property type="entry name" value="THYROIDHORMR"/>
</dbReference>
<protein>
    <submittedName>
        <fullName evidence="14">Retinoic acid receptor alpha</fullName>
    </submittedName>
</protein>
<gene>
    <name evidence="14" type="ORF">HOLleu_41911</name>
</gene>
<dbReference type="PANTHER" id="PTHR24085:SF9">
    <property type="match status" value="1"/>
</dbReference>
<dbReference type="GO" id="GO:0071376">
    <property type="term" value="P:cellular response to corticotropin-releasing hormone stimulus"/>
    <property type="evidence" value="ECO:0007669"/>
    <property type="project" value="TreeGrafter"/>
</dbReference>
<evidence type="ECO:0000256" key="2">
    <source>
        <dbReference type="ARBA" id="ARBA00022723"/>
    </source>
</evidence>
<evidence type="ECO:0000256" key="11">
    <source>
        <dbReference type="SAM" id="MobiDB-lite"/>
    </source>
</evidence>
<evidence type="ECO:0000256" key="9">
    <source>
        <dbReference type="ARBA" id="ARBA00023242"/>
    </source>
</evidence>
<keyword evidence="8 10" id="KW-0675">Receptor</keyword>
<evidence type="ECO:0000256" key="5">
    <source>
        <dbReference type="ARBA" id="ARBA00023015"/>
    </source>
</evidence>